<gene>
    <name evidence="3" type="ORF">GA0061074_101414</name>
</gene>
<protein>
    <submittedName>
        <fullName evidence="3">Predicted Zn-dependent peptidase</fullName>
    </submittedName>
</protein>
<dbReference type="PANTHER" id="PTHR11851">
    <property type="entry name" value="METALLOPROTEASE"/>
    <property type="match status" value="1"/>
</dbReference>
<dbReference type="STRING" id="1505725.GA0061074_101414"/>
<dbReference type="InterPro" id="IPR011765">
    <property type="entry name" value="Pept_M16_N"/>
</dbReference>
<name>A0A1C3ZBQ2_9LACO</name>
<dbReference type="Pfam" id="PF05193">
    <property type="entry name" value="Peptidase_M16_C"/>
    <property type="match status" value="1"/>
</dbReference>
<evidence type="ECO:0000313" key="4">
    <source>
        <dbReference type="Proteomes" id="UP000199268"/>
    </source>
</evidence>
<dbReference type="Proteomes" id="UP000199268">
    <property type="component" value="Unassembled WGS sequence"/>
</dbReference>
<dbReference type="InterPro" id="IPR011249">
    <property type="entry name" value="Metalloenz_LuxS/M16"/>
</dbReference>
<accession>A0A1C3ZBQ2</accession>
<evidence type="ECO:0000313" key="3">
    <source>
        <dbReference type="EMBL" id="SCB79827.1"/>
    </source>
</evidence>
<proteinExistence type="predicted"/>
<dbReference type="AlphaFoldDB" id="A0A1C3ZBQ2"/>
<keyword evidence="4" id="KW-1185">Reference proteome</keyword>
<feature type="domain" description="Peptidase M16 C-terminal" evidence="2">
    <location>
        <begin position="179"/>
        <end position="349"/>
    </location>
</feature>
<dbReference type="RefSeq" id="WP_240005836.1">
    <property type="nucleotide sequence ID" value="NZ_BJEE01000002.1"/>
</dbReference>
<feature type="domain" description="Peptidase M16 N-terminal" evidence="1">
    <location>
        <begin position="60"/>
        <end position="172"/>
    </location>
</feature>
<dbReference type="GO" id="GO:0046872">
    <property type="term" value="F:metal ion binding"/>
    <property type="evidence" value="ECO:0007669"/>
    <property type="project" value="InterPro"/>
</dbReference>
<dbReference type="Pfam" id="PF00675">
    <property type="entry name" value="Peptidase_M16"/>
    <property type="match status" value="1"/>
</dbReference>
<evidence type="ECO:0000259" key="2">
    <source>
        <dbReference type="Pfam" id="PF05193"/>
    </source>
</evidence>
<sequence length="429" mass="48411">MANKTHDFLPVEHHITLDNGLHVHLLPRPEFHQIVGVVGVDYGARDSSFMQNDKKVTQPAGIAHFVEHRLFAQPDHDAFARLSDLGAMANAFTTQTRTSYYVATAVDNWAPLQELLTFTQEPYFDLPSVQREQEIITQEIDMYEDDINSRVYRMILARLYPGDPLGLDIAGTAESVHQITPEQLNFAFAAFYQPQNMDVVVTGAFDEQKMLAFIKQSPAGQRKSEQLVTKITPTLQPINTDTLELELPVARNKVVLGQRWELDFDTMNRRDILKTAIVGSLAIDLVFGDFSPVYMTWYNDGLIDDNFSAEFDTERQFAYITVVADTAEPTEVVDQVSYILANLVDEVTKLQAYFELVKNGMLSRLINKLNELEEIAIRFEGQTFDDATLQVEIATLQALTFTDMLAVLKTIPASDIASIIIRSDMTELC</sequence>
<dbReference type="InterPro" id="IPR050361">
    <property type="entry name" value="MPP/UQCRC_Complex"/>
</dbReference>
<dbReference type="EMBL" id="FMAO01000001">
    <property type="protein sequence ID" value="SCB79827.1"/>
    <property type="molecule type" value="Genomic_DNA"/>
</dbReference>
<dbReference type="InterPro" id="IPR007863">
    <property type="entry name" value="Peptidase_M16_C"/>
</dbReference>
<evidence type="ECO:0000259" key="1">
    <source>
        <dbReference type="Pfam" id="PF00675"/>
    </source>
</evidence>
<organism evidence="3 4">
    <name type="scientific">Weissella bombi</name>
    <dbReference type="NCBI Taxonomy" id="1505725"/>
    <lineage>
        <taxon>Bacteria</taxon>
        <taxon>Bacillati</taxon>
        <taxon>Bacillota</taxon>
        <taxon>Bacilli</taxon>
        <taxon>Lactobacillales</taxon>
        <taxon>Lactobacillaceae</taxon>
        <taxon>Weissella</taxon>
    </lineage>
</organism>
<dbReference type="SUPFAM" id="SSF63411">
    <property type="entry name" value="LuxS/MPP-like metallohydrolase"/>
    <property type="match status" value="2"/>
</dbReference>
<reference evidence="4" key="1">
    <citation type="submission" date="2016-08" db="EMBL/GenBank/DDBJ databases">
        <authorList>
            <person name="Varghese N."/>
            <person name="Submissions Spin"/>
        </authorList>
    </citation>
    <scope>NUCLEOTIDE SEQUENCE [LARGE SCALE GENOMIC DNA]</scope>
    <source>
        <strain evidence="4">R-53094</strain>
    </source>
</reference>
<dbReference type="PANTHER" id="PTHR11851:SF134">
    <property type="entry name" value="ZINC-DEPENDENT PROTEASE"/>
    <property type="match status" value="1"/>
</dbReference>
<dbReference type="Gene3D" id="3.30.830.10">
    <property type="entry name" value="Metalloenzyme, LuxS/M16 peptidase-like"/>
    <property type="match status" value="2"/>
</dbReference>
<dbReference type="NCBIfam" id="NF047421">
    <property type="entry name" value="YfmH_fam"/>
    <property type="match status" value="1"/>
</dbReference>